<evidence type="ECO:0000313" key="1">
    <source>
        <dbReference type="EMBL" id="KAJ6951856.1"/>
    </source>
</evidence>
<dbReference type="EMBL" id="JAQIZT010000019">
    <property type="protein sequence ID" value="KAJ6951856.1"/>
    <property type="molecule type" value="Genomic_DNA"/>
</dbReference>
<protein>
    <submittedName>
        <fullName evidence="1">Uncharacterized protein</fullName>
    </submittedName>
</protein>
<reference evidence="1" key="1">
    <citation type="journal article" date="2023" name="Mol. Ecol. Resour.">
        <title>Chromosome-level genome assembly of a triploid poplar Populus alba 'Berolinensis'.</title>
        <authorList>
            <person name="Chen S."/>
            <person name="Yu Y."/>
            <person name="Wang X."/>
            <person name="Wang S."/>
            <person name="Zhang T."/>
            <person name="Zhou Y."/>
            <person name="He R."/>
            <person name="Meng N."/>
            <person name="Wang Y."/>
            <person name="Liu W."/>
            <person name="Liu Z."/>
            <person name="Liu J."/>
            <person name="Guo Q."/>
            <person name="Huang H."/>
            <person name="Sederoff R.R."/>
            <person name="Wang G."/>
            <person name="Qu G."/>
            <person name="Chen S."/>
        </authorList>
    </citation>
    <scope>NUCLEOTIDE SEQUENCE</scope>
    <source>
        <strain evidence="1">SC-2020</strain>
    </source>
</reference>
<evidence type="ECO:0000313" key="2">
    <source>
        <dbReference type="Proteomes" id="UP001164929"/>
    </source>
</evidence>
<gene>
    <name evidence="1" type="ORF">NC653_041108</name>
</gene>
<dbReference type="AlphaFoldDB" id="A0AAD6L7P0"/>
<proteinExistence type="predicted"/>
<comment type="caution">
    <text evidence="1">The sequence shown here is derived from an EMBL/GenBank/DDBJ whole genome shotgun (WGS) entry which is preliminary data.</text>
</comment>
<dbReference type="Proteomes" id="UP001164929">
    <property type="component" value="Chromosome 19"/>
</dbReference>
<sequence length="149" mass="16740">MFARNCLRKVKVQICPALHVFRVQEGPPSLSEGNDWGGGGWLSLPTSVYSVFAGWPKLLSGKKLSAVNALSRRSVWYRAAGVDLVSRMSSNLLNLQTVTLLVFLEEENNINVFNEARCSEHGNDGQPFQKIYVLKQSEHLSKRHQWNAI</sequence>
<name>A0AAD6L7P0_9ROSI</name>
<keyword evidence="2" id="KW-1185">Reference proteome</keyword>
<organism evidence="1 2">
    <name type="scientific">Populus alba x Populus x berolinensis</name>
    <dbReference type="NCBI Taxonomy" id="444605"/>
    <lineage>
        <taxon>Eukaryota</taxon>
        <taxon>Viridiplantae</taxon>
        <taxon>Streptophyta</taxon>
        <taxon>Embryophyta</taxon>
        <taxon>Tracheophyta</taxon>
        <taxon>Spermatophyta</taxon>
        <taxon>Magnoliopsida</taxon>
        <taxon>eudicotyledons</taxon>
        <taxon>Gunneridae</taxon>
        <taxon>Pentapetalae</taxon>
        <taxon>rosids</taxon>
        <taxon>fabids</taxon>
        <taxon>Malpighiales</taxon>
        <taxon>Salicaceae</taxon>
        <taxon>Saliceae</taxon>
        <taxon>Populus</taxon>
    </lineage>
</organism>
<accession>A0AAD6L7P0</accession>